<keyword evidence="1" id="KW-0472">Membrane</keyword>
<protein>
    <submittedName>
        <fullName evidence="2">Uncharacterized protein</fullName>
    </submittedName>
</protein>
<dbReference type="OrthoDB" id="10255248at2759"/>
<dbReference type="Proteomes" id="UP000070089">
    <property type="component" value="Unassembled WGS sequence"/>
</dbReference>
<keyword evidence="1" id="KW-1133">Transmembrane helix</keyword>
<evidence type="ECO:0000313" key="3">
    <source>
        <dbReference type="Proteomes" id="UP000070089"/>
    </source>
</evidence>
<evidence type="ECO:0000256" key="1">
    <source>
        <dbReference type="SAM" id="Phobius"/>
    </source>
</evidence>
<proteinExistence type="predicted"/>
<feature type="transmembrane region" description="Helical" evidence="1">
    <location>
        <begin position="394"/>
        <end position="414"/>
    </location>
</feature>
<dbReference type="VEuPathDB" id="GiardiaDB:QR46_1128"/>
<dbReference type="EMBL" id="JXTI01000021">
    <property type="protein sequence ID" value="KWX14834.1"/>
    <property type="molecule type" value="Genomic_DNA"/>
</dbReference>
<name>A0A132NXP4_GIAIN</name>
<reference evidence="2 3" key="1">
    <citation type="journal article" date="2015" name="Mol. Biochem. Parasitol.">
        <title>Identification of polymorphic genes for use in assemblage B genotyping assays through comparative genomics of multiple assemblage B Giardia duodenalis isolates.</title>
        <authorList>
            <person name="Wielinga C."/>
            <person name="Thompson R.C."/>
            <person name="Monis P."/>
            <person name="Ryan U."/>
        </authorList>
    </citation>
    <scope>NUCLEOTIDE SEQUENCE [LARGE SCALE GENOMIC DNA]</scope>
    <source>
        <strain evidence="2 3">BAH15c1</strain>
    </source>
</reference>
<keyword evidence="1" id="KW-0812">Transmembrane</keyword>
<organism evidence="2 3">
    <name type="scientific">Giardia duodenalis assemblage B</name>
    <dbReference type="NCBI Taxonomy" id="1394984"/>
    <lineage>
        <taxon>Eukaryota</taxon>
        <taxon>Metamonada</taxon>
        <taxon>Diplomonadida</taxon>
        <taxon>Hexamitidae</taxon>
        <taxon>Giardiinae</taxon>
        <taxon>Giardia</taxon>
    </lineage>
</organism>
<accession>A0A132NXP4</accession>
<gene>
    <name evidence="2" type="ORF">QR46_1128</name>
</gene>
<dbReference type="AlphaFoldDB" id="A0A132NXP4"/>
<evidence type="ECO:0000313" key="2">
    <source>
        <dbReference type="EMBL" id="KWX14834.1"/>
    </source>
</evidence>
<comment type="caution">
    <text evidence="2">The sequence shown here is derived from an EMBL/GenBank/DDBJ whole genome shotgun (WGS) entry which is preliminary data.</text>
</comment>
<sequence>MRKVDVLVIGNGPRAVAVADHALSLGLSTIIVSAGTIVDSDRKPMHEIYECAHLNLVVKPRILRIEGATYTMKLGFVSLVIAPEPAVGLQSEKDNPRGSLENSFCTSRREDDHCCEEFFTDECMEILMIRNAHIIAQPNSILSLCSPSVLRYLQTSANLKIHVQESFDNNQENLLKSHQIFAPVDPIKLAKVSITARHRAKTALSIRKCTCEKTQLFFETTVPRVYVLKASYPVVQQADEIFRRQVFPCHIYQQKHPQGRMIIEYSPDHRIILYGKQKKTLDNNRNMYITVRLPSRGDCEQESEIYVTQLGVVLGFVLFLPEMADLIAPLTLCCDNNFSIVRLLSCLESMSQEIDNKQAHLAELVLAYYKETSNDKTVYKALQMSFRYRGMIKALLLLSPILLLAALMICALLIF</sequence>